<keyword evidence="1" id="KW-1133">Transmembrane helix</keyword>
<evidence type="ECO:0000313" key="2">
    <source>
        <dbReference type="EMBL" id="CAL4122614.1"/>
    </source>
</evidence>
<feature type="transmembrane region" description="Helical" evidence="1">
    <location>
        <begin position="26"/>
        <end position="47"/>
    </location>
</feature>
<proteinExistence type="predicted"/>
<dbReference type="AlphaFoldDB" id="A0AAV2RFD1"/>
<keyword evidence="1" id="KW-0472">Membrane</keyword>
<reference evidence="2 3" key="1">
    <citation type="submission" date="2024-05" db="EMBL/GenBank/DDBJ databases">
        <authorList>
            <person name="Wallberg A."/>
        </authorList>
    </citation>
    <scope>NUCLEOTIDE SEQUENCE [LARGE SCALE GENOMIC DNA]</scope>
</reference>
<evidence type="ECO:0000313" key="3">
    <source>
        <dbReference type="Proteomes" id="UP001497623"/>
    </source>
</evidence>
<accession>A0AAV2RFD1</accession>
<gene>
    <name evidence="2" type="ORF">MNOR_LOCUS23336</name>
</gene>
<feature type="transmembrane region" description="Helical" evidence="1">
    <location>
        <begin position="54"/>
        <end position="75"/>
    </location>
</feature>
<evidence type="ECO:0000256" key="1">
    <source>
        <dbReference type="SAM" id="Phobius"/>
    </source>
</evidence>
<keyword evidence="3" id="KW-1185">Reference proteome</keyword>
<sequence length="148" mass="15994">VFAYSSVNDVLPSILPCLPRLLPLPYLGIFPLFAFPSLGLLLAFWAASFPLARVFFFLISFGRLLGMGLSTTPVLTWSLDYYSLGFRLHSFHVAGPLVLLQSSSYGSSPPVSMSVSTRTALPSLACFNVLMVTWSVHASGVVEASGFL</sequence>
<dbReference type="Proteomes" id="UP001497623">
    <property type="component" value="Unassembled WGS sequence"/>
</dbReference>
<dbReference type="EMBL" id="CAXKWB010020475">
    <property type="protein sequence ID" value="CAL4122614.1"/>
    <property type="molecule type" value="Genomic_DNA"/>
</dbReference>
<keyword evidence="1" id="KW-0812">Transmembrane</keyword>
<protein>
    <submittedName>
        <fullName evidence="2">Uncharacterized protein</fullName>
    </submittedName>
</protein>
<name>A0AAV2RFD1_MEGNR</name>
<comment type="caution">
    <text evidence="2">The sequence shown here is derived from an EMBL/GenBank/DDBJ whole genome shotgun (WGS) entry which is preliminary data.</text>
</comment>
<organism evidence="2 3">
    <name type="scientific">Meganyctiphanes norvegica</name>
    <name type="common">Northern krill</name>
    <name type="synonym">Thysanopoda norvegica</name>
    <dbReference type="NCBI Taxonomy" id="48144"/>
    <lineage>
        <taxon>Eukaryota</taxon>
        <taxon>Metazoa</taxon>
        <taxon>Ecdysozoa</taxon>
        <taxon>Arthropoda</taxon>
        <taxon>Crustacea</taxon>
        <taxon>Multicrustacea</taxon>
        <taxon>Malacostraca</taxon>
        <taxon>Eumalacostraca</taxon>
        <taxon>Eucarida</taxon>
        <taxon>Euphausiacea</taxon>
        <taxon>Euphausiidae</taxon>
        <taxon>Meganyctiphanes</taxon>
    </lineage>
</organism>
<feature type="non-terminal residue" evidence="2">
    <location>
        <position position="1"/>
    </location>
</feature>